<comment type="caution">
    <text evidence="1">The sequence shown here is derived from an EMBL/GenBank/DDBJ whole genome shotgun (WGS) entry which is preliminary data.</text>
</comment>
<protein>
    <submittedName>
        <fullName evidence="1">Uncharacterized protein</fullName>
    </submittedName>
</protein>
<sequence>MTWIVVIWIIVFQFMIFMPHQRNYSENIKEIDSAFNLTIQHIERIDKNIKTIVDGLDQFGMEEYVGDYGTYLLWNGKE</sequence>
<evidence type="ECO:0000313" key="1">
    <source>
        <dbReference type="EMBL" id="KKL59667.1"/>
    </source>
</evidence>
<proteinExistence type="predicted"/>
<organism evidence="1">
    <name type="scientific">marine sediment metagenome</name>
    <dbReference type="NCBI Taxonomy" id="412755"/>
    <lineage>
        <taxon>unclassified sequences</taxon>
        <taxon>metagenomes</taxon>
        <taxon>ecological metagenomes</taxon>
    </lineage>
</organism>
<reference evidence="1" key="1">
    <citation type="journal article" date="2015" name="Nature">
        <title>Complex archaea that bridge the gap between prokaryotes and eukaryotes.</title>
        <authorList>
            <person name="Spang A."/>
            <person name="Saw J.H."/>
            <person name="Jorgensen S.L."/>
            <person name="Zaremba-Niedzwiedzka K."/>
            <person name="Martijn J."/>
            <person name="Lind A.E."/>
            <person name="van Eijk R."/>
            <person name="Schleper C."/>
            <person name="Guy L."/>
            <person name="Ettema T.J."/>
        </authorList>
    </citation>
    <scope>NUCLEOTIDE SEQUENCE</scope>
</reference>
<accession>A0A0F9G8R8</accession>
<dbReference type="EMBL" id="LAZR01029407">
    <property type="protein sequence ID" value="KKL59667.1"/>
    <property type="molecule type" value="Genomic_DNA"/>
</dbReference>
<dbReference type="AlphaFoldDB" id="A0A0F9G8R8"/>
<name>A0A0F9G8R8_9ZZZZ</name>
<gene>
    <name evidence="1" type="ORF">LCGC14_2213020</name>
</gene>